<dbReference type="RefSeq" id="WP_156729465.1">
    <property type="nucleotide sequence ID" value="NZ_CACRUK010000023.1"/>
</dbReference>
<accession>A0A6N3D187</accession>
<proteinExistence type="predicted"/>
<reference evidence="1" key="1">
    <citation type="submission" date="2019-11" db="EMBL/GenBank/DDBJ databases">
        <authorList>
            <person name="Feng L."/>
        </authorList>
    </citation>
    <scope>NUCLEOTIDE SEQUENCE</scope>
    <source>
        <strain evidence="1">RgnavusLFYP19</strain>
    </source>
</reference>
<dbReference type="EMBL" id="CACRUK010000023">
    <property type="protein sequence ID" value="VYU20541.1"/>
    <property type="molecule type" value="Genomic_DNA"/>
</dbReference>
<protein>
    <recommendedName>
        <fullName evidence="2">IS110 family transposase</fullName>
    </recommendedName>
</protein>
<gene>
    <name evidence="1" type="ORF">RGLFYP19_00120</name>
</gene>
<evidence type="ECO:0000313" key="1">
    <source>
        <dbReference type="EMBL" id="VYU20541.1"/>
    </source>
</evidence>
<name>A0A6N3D187_MEDGN</name>
<evidence type="ECO:0008006" key="2">
    <source>
        <dbReference type="Google" id="ProtNLM"/>
    </source>
</evidence>
<organism evidence="1">
    <name type="scientific">Mediterraneibacter gnavus</name>
    <name type="common">Ruminococcus gnavus</name>
    <dbReference type="NCBI Taxonomy" id="33038"/>
    <lineage>
        <taxon>Bacteria</taxon>
        <taxon>Bacillati</taxon>
        <taxon>Bacillota</taxon>
        <taxon>Clostridia</taxon>
        <taxon>Lachnospirales</taxon>
        <taxon>Lachnospiraceae</taxon>
        <taxon>Mediterraneibacter</taxon>
    </lineage>
</organism>
<dbReference type="AlphaFoldDB" id="A0A6N3D187"/>
<sequence length="82" mass="9619">MKYTQNKKIEQVTDKTMVVGIDIGSQPHYTRAFDNCGRELKKRVFLFKNDPEGFNSFYLWTETLRRDNGKIDVMLGYEPTGH</sequence>